<reference evidence="4 5" key="1">
    <citation type="journal article" date="2016" name="Mol. Biol. Evol.">
        <title>Comparative Genomics of Early-Diverging Mushroom-Forming Fungi Provides Insights into the Origins of Lignocellulose Decay Capabilities.</title>
        <authorList>
            <person name="Nagy L.G."/>
            <person name="Riley R."/>
            <person name="Tritt A."/>
            <person name="Adam C."/>
            <person name="Daum C."/>
            <person name="Floudas D."/>
            <person name="Sun H."/>
            <person name="Yadav J.S."/>
            <person name="Pangilinan J."/>
            <person name="Larsson K.H."/>
            <person name="Matsuura K."/>
            <person name="Barry K."/>
            <person name="Labutti K."/>
            <person name="Kuo R."/>
            <person name="Ohm R.A."/>
            <person name="Bhattacharya S.S."/>
            <person name="Shirouzu T."/>
            <person name="Yoshinaga Y."/>
            <person name="Martin F.M."/>
            <person name="Grigoriev I.V."/>
            <person name="Hibbett D.S."/>
        </authorList>
    </citation>
    <scope>NUCLEOTIDE SEQUENCE [LARGE SCALE GENOMIC DNA]</scope>
    <source>
        <strain evidence="4 5">HHB10207 ss-3</strain>
    </source>
</reference>
<dbReference type="InterPro" id="IPR036638">
    <property type="entry name" value="HLH_DNA-bd_sf"/>
</dbReference>
<feature type="region of interest" description="Disordered" evidence="2">
    <location>
        <begin position="94"/>
        <end position="114"/>
    </location>
</feature>
<dbReference type="Proteomes" id="UP000076798">
    <property type="component" value="Unassembled WGS sequence"/>
</dbReference>
<evidence type="ECO:0000313" key="5">
    <source>
        <dbReference type="Proteomes" id="UP000076798"/>
    </source>
</evidence>
<evidence type="ECO:0000256" key="1">
    <source>
        <dbReference type="SAM" id="Coils"/>
    </source>
</evidence>
<dbReference type="Gene3D" id="4.10.280.10">
    <property type="entry name" value="Helix-loop-helix DNA-binding domain"/>
    <property type="match status" value="1"/>
</dbReference>
<dbReference type="AlphaFoldDB" id="A0A166CPS2"/>
<keyword evidence="5" id="KW-1185">Reference proteome</keyword>
<evidence type="ECO:0000313" key="4">
    <source>
        <dbReference type="EMBL" id="KZT37683.1"/>
    </source>
</evidence>
<dbReference type="PROSITE" id="PS50888">
    <property type="entry name" value="BHLH"/>
    <property type="match status" value="1"/>
</dbReference>
<accession>A0A166CPS2</accession>
<name>A0A166CPS2_9AGAM</name>
<dbReference type="InterPro" id="IPR011598">
    <property type="entry name" value="bHLH_dom"/>
</dbReference>
<evidence type="ECO:0000259" key="3">
    <source>
        <dbReference type="PROSITE" id="PS50888"/>
    </source>
</evidence>
<keyword evidence="1" id="KW-0175">Coiled coil</keyword>
<dbReference type="EMBL" id="KV428078">
    <property type="protein sequence ID" value="KZT37683.1"/>
    <property type="molecule type" value="Genomic_DNA"/>
</dbReference>
<sequence length="344" mass="37984">MLCLHHPRSKQHTFSAHINSSYITCPHHPFPILTSPSHHYIIFSQSSSGMADRYVYPFQVLHGSITHDPAVSACVANRDDIRNSSNSNDIIGISPDARHSGQTHPAQIGSPDHTNNKHSQITTSIYGFPSQKEYSASLSAQLLVASANTGQSRLENQPGQYDPTLVSRDIAVSATPYYEQPQVRGSPAKVRIDGTFVPQMWEGGQNSVHGTIQASEKAPTHSDSVPPIENHSLLEFEANFLASSVIKLKRAEPSKQNVAEKKCRDKVNQGFKDLKAFLHGDATDVGHNLGRAHLLRLAVQQLQEKDRRIKQHERTIEKQEGTIAKQEKTIDQLLSRTESSVTAA</sequence>
<proteinExistence type="predicted"/>
<protein>
    <recommendedName>
        <fullName evidence="3">BHLH domain-containing protein</fullName>
    </recommendedName>
</protein>
<evidence type="ECO:0000256" key="2">
    <source>
        <dbReference type="SAM" id="MobiDB-lite"/>
    </source>
</evidence>
<feature type="coiled-coil region" evidence="1">
    <location>
        <begin position="295"/>
        <end position="336"/>
    </location>
</feature>
<feature type="domain" description="BHLH" evidence="3">
    <location>
        <begin position="251"/>
        <end position="305"/>
    </location>
</feature>
<dbReference type="GO" id="GO:0046983">
    <property type="term" value="F:protein dimerization activity"/>
    <property type="evidence" value="ECO:0007669"/>
    <property type="project" value="InterPro"/>
</dbReference>
<gene>
    <name evidence="4" type="ORF">SISSUDRAFT_826664</name>
</gene>
<dbReference type="SUPFAM" id="SSF47459">
    <property type="entry name" value="HLH, helix-loop-helix DNA-binding domain"/>
    <property type="match status" value="1"/>
</dbReference>
<organism evidence="4 5">
    <name type="scientific">Sistotremastrum suecicum HHB10207 ss-3</name>
    <dbReference type="NCBI Taxonomy" id="1314776"/>
    <lineage>
        <taxon>Eukaryota</taxon>
        <taxon>Fungi</taxon>
        <taxon>Dikarya</taxon>
        <taxon>Basidiomycota</taxon>
        <taxon>Agaricomycotina</taxon>
        <taxon>Agaricomycetes</taxon>
        <taxon>Sistotremastrales</taxon>
        <taxon>Sistotremastraceae</taxon>
        <taxon>Sistotremastrum</taxon>
    </lineage>
</organism>